<evidence type="ECO:0000313" key="3">
    <source>
        <dbReference type="Proteomes" id="UP000501830"/>
    </source>
</evidence>
<dbReference type="KEGG" id="jpo:G7058_06890"/>
<feature type="transmembrane region" description="Helical" evidence="1">
    <location>
        <begin position="15"/>
        <end position="33"/>
    </location>
</feature>
<keyword evidence="1" id="KW-1133">Transmembrane helix</keyword>
<reference evidence="2 3" key="1">
    <citation type="journal article" date="2017" name="Int. J. Syst. Evol. Microbiol.">
        <title>Jeotgalibaca porci sp. nov. and Jeotgalibaca arthritidis sp. nov., isolated from pigs, and emended description of the genus Jeotgalibaca.</title>
        <authorList>
            <person name="Zamora L."/>
            <person name="Perez-Sancho M."/>
            <person name="Dominguez L."/>
            <person name="Fernandez-Garayzabal J.F."/>
            <person name="Vela A.I."/>
        </authorList>
    </citation>
    <scope>NUCLEOTIDE SEQUENCE [LARGE SCALE GENOMIC DNA]</scope>
    <source>
        <strain evidence="2 3">CCUG 69148</strain>
    </source>
</reference>
<dbReference type="Proteomes" id="UP000501830">
    <property type="component" value="Chromosome"/>
</dbReference>
<accession>A0A6G7WHM9</accession>
<proteinExistence type="predicted"/>
<keyword evidence="1" id="KW-0472">Membrane</keyword>
<dbReference type="AlphaFoldDB" id="A0A6G7WHM9"/>
<feature type="transmembrane region" description="Helical" evidence="1">
    <location>
        <begin position="66"/>
        <end position="85"/>
    </location>
</feature>
<dbReference type="EMBL" id="CP049889">
    <property type="protein sequence ID" value="QIK51770.1"/>
    <property type="molecule type" value="Genomic_DNA"/>
</dbReference>
<evidence type="ECO:0000313" key="2">
    <source>
        <dbReference type="EMBL" id="QIK51770.1"/>
    </source>
</evidence>
<keyword evidence="1" id="KW-0812">Transmembrane</keyword>
<sequence length="89" mass="10580">MKAQYEKLPIHLEKFYIAFVVMILAALLVLVYLQIMTIPYALVWGLIYVLGHAFFINKAIYGKREWIYYEIVTNLRAVVLITLYFKILY</sequence>
<feature type="transmembrane region" description="Helical" evidence="1">
    <location>
        <begin position="40"/>
        <end position="60"/>
    </location>
</feature>
<name>A0A6G7WHM9_9LACT</name>
<keyword evidence="3" id="KW-1185">Reference proteome</keyword>
<dbReference type="RefSeq" id="WP_166062828.1">
    <property type="nucleotide sequence ID" value="NZ_CP049889.1"/>
</dbReference>
<gene>
    <name evidence="2" type="ORF">G7058_06890</name>
</gene>
<dbReference type="GeneID" id="94553004"/>
<evidence type="ECO:0000256" key="1">
    <source>
        <dbReference type="SAM" id="Phobius"/>
    </source>
</evidence>
<protein>
    <submittedName>
        <fullName evidence="2">Uncharacterized protein</fullName>
    </submittedName>
</protein>
<organism evidence="2 3">
    <name type="scientific">Jeotgalibaca porci</name>
    <dbReference type="NCBI Taxonomy" id="1868793"/>
    <lineage>
        <taxon>Bacteria</taxon>
        <taxon>Bacillati</taxon>
        <taxon>Bacillota</taxon>
        <taxon>Bacilli</taxon>
        <taxon>Lactobacillales</taxon>
        <taxon>Carnobacteriaceae</taxon>
        <taxon>Jeotgalibaca</taxon>
    </lineage>
</organism>